<accession>A0A1V9EMJ6</accession>
<dbReference type="AlphaFoldDB" id="A0A1V9EMJ6"/>
<gene>
    <name evidence="1" type="ORF">A4H97_06105</name>
</gene>
<dbReference type="STRING" id="354355.SAMN05660816_01248"/>
<dbReference type="Proteomes" id="UP000192610">
    <property type="component" value="Unassembled WGS sequence"/>
</dbReference>
<comment type="caution">
    <text evidence="1">The sequence shown here is derived from an EMBL/GenBank/DDBJ whole genome shotgun (WGS) entry which is preliminary data.</text>
</comment>
<protein>
    <recommendedName>
        <fullName evidence="3">Gliding motility lipoprotein GldB</fullName>
    </recommendedName>
</protein>
<evidence type="ECO:0000313" key="2">
    <source>
        <dbReference type="Proteomes" id="UP000192610"/>
    </source>
</evidence>
<evidence type="ECO:0008006" key="3">
    <source>
        <dbReference type="Google" id="ProtNLM"/>
    </source>
</evidence>
<dbReference type="EMBL" id="LVXG01000023">
    <property type="protein sequence ID" value="OQP47085.1"/>
    <property type="molecule type" value="Genomic_DNA"/>
</dbReference>
<dbReference type="InterPro" id="IPR019853">
    <property type="entry name" value="GldB-like"/>
</dbReference>
<reference evidence="2" key="1">
    <citation type="submission" date="2016-04" db="EMBL/GenBank/DDBJ databases">
        <authorList>
            <person name="Chen L."/>
            <person name="Zhuang W."/>
            <person name="Wang G."/>
        </authorList>
    </citation>
    <scope>NUCLEOTIDE SEQUENCE [LARGE SCALE GENOMIC DNA]</scope>
    <source>
        <strain evidence="2">17621</strain>
    </source>
</reference>
<dbReference type="PROSITE" id="PS51257">
    <property type="entry name" value="PROKAR_LIPOPROTEIN"/>
    <property type="match status" value="1"/>
</dbReference>
<proteinExistence type="predicted"/>
<sequence>MKRTGLVLLIIAGLFSCKDKDVPNVSNIKVDLTVKRFEKDFFSLDTNHIMNSMEQLGPKYPLFLGDFLYNIMELPGLSDTSVQEHALLKKFIGDYKTVKDSADQVFKNFSDIEKDVKKGLQFVKYYFPAYKAPSQLITYIGPMEGYSDVITRDALAVGLQLHMGSSYSLYQSSMGQAVFPGYISRRFTPDYIVVNCMKNIINDISPEKSGSKPLIEQMVEKGKRIYVLDKILPYTADSLKTGYTAAQLTGCYKNEGLIWNHFLTHNLLFTIEPADIRPYMEEAPNTPEISEQSPGAIGIFVGWQIVKKYMTKHSDLSLNELLNTDARGIFEESKYRPN</sequence>
<name>A0A1V9EMJ6_9BACT</name>
<evidence type="ECO:0000313" key="1">
    <source>
        <dbReference type="EMBL" id="OQP47085.1"/>
    </source>
</evidence>
<keyword evidence="2" id="KW-1185">Reference proteome</keyword>
<dbReference type="Pfam" id="PF25594">
    <property type="entry name" value="GldB_lipo"/>
    <property type="match status" value="1"/>
</dbReference>
<organism evidence="1 2">
    <name type="scientific">Niastella yeongjuensis</name>
    <dbReference type="NCBI Taxonomy" id="354355"/>
    <lineage>
        <taxon>Bacteria</taxon>
        <taxon>Pseudomonadati</taxon>
        <taxon>Bacteroidota</taxon>
        <taxon>Chitinophagia</taxon>
        <taxon>Chitinophagales</taxon>
        <taxon>Chitinophagaceae</taxon>
        <taxon>Niastella</taxon>
    </lineage>
</organism>
<dbReference type="RefSeq" id="WP_081201092.1">
    <property type="nucleotide sequence ID" value="NZ_FOCZ01000002.1"/>
</dbReference>
<dbReference type="OrthoDB" id="976022at2"/>